<dbReference type="AlphaFoldDB" id="A0A8H4IJM5"/>
<keyword evidence="3" id="KW-1185">Reference proteome</keyword>
<evidence type="ECO:0000256" key="1">
    <source>
        <dbReference type="SAM" id="MobiDB-lite"/>
    </source>
</evidence>
<accession>A0A8H4IJM5</accession>
<evidence type="ECO:0000313" key="3">
    <source>
        <dbReference type="Proteomes" id="UP000572817"/>
    </source>
</evidence>
<proteinExistence type="predicted"/>
<gene>
    <name evidence="2" type="ORF">GTA08_BOTSDO09618</name>
</gene>
<reference evidence="2" key="1">
    <citation type="submission" date="2020-04" db="EMBL/GenBank/DDBJ databases">
        <title>Genome Assembly and Annotation of Botryosphaeria dothidea sdau 11-99, a Latent Pathogen of Apple Fruit Ring Rot in China.</title>
        <authorList>
            <person name="Yu C."/>
            <person name="Diao Y."/>
            <person name="Lu Q."/>
            <person name="Zhao J."/>
            <person name="Cui S."/>
            <person name="Peng C."/>
            <person name="He B."/>
            <person name="Liu H."/>
        </authorList>
    </citation>
    <scope>NUCLEOTIDE SEQUENCE [LARGE SCALE GENOMIC DNA]</scope>
    <source>
        <strain evidence="2">Sdau11-99</strain>
    </source>
</reference>
<feature type="compositionally biased region" description="Low complexity" evidence="1">
    <location>
        <begin position="167"/>
        <end position="176"/>
    </location>
</feature>
<dbReference type="OrthoDB" id="4173234at2759"/>
<sequence length="324" mass="35149">MDDTDGFNFMALLNTSTSLDLINNNNSTCLGGFSDFPDTSSKGVADRIPSTRGSEDHVGELASLSLALHSQLKTAERGRLDNPMDPQVTISRLQGYPVQSMLDSTQKLVHIADTLLAETSRNNPAPSTLNDYCVDAADNISSNSSIDSPPWPDFFSTPNNSPSQGSTATTPPTTAATPNSWPMFTSCMAPTPKPHVSVILLLLSCHVSLVRLYAVFYGHLRHHLLYAPAPTHGRLFPHLELGSFQALMGRELETALVVQVTTHLLERLQRARADCAAVGLITPALMHAVQMQEEMDAMGGWGNESGDVSVLVRDVRRLLKQRSA</sequence>
<protein>
    <submittedName>
        <fullName evidence="2">Uncharacterized protein</fullName>
    </submittedName>
</protein>
<dbReference type="Proteomes" id="UP000572817">
    <property type="component" value="Unassembled WGS sequence"/>
</dbReference>
<comment type="caution">
    <text evidence="2">The sequence shown here is derived from an EMBL/GenBank/DDBJ whole genome shotgun (WGS) entry which is preliminary data.</text>
</comment>
<feature type="compositionally biased region" description="Polar residues" evidence="1">
    <location>
        <begin position="156"/>
        <end position="166"/>
    </location>
</feature>
<dbReference type="EMBL" id="WWBZ02000073">
    <property type="protein sequence ID" value="KAF4302310.1"/>
    <property type="molecule type" value="Genomic_DNA"/>
</dbReference>
<organism evidence="2 3">
    <name type="scientific">Botryosphaeria dothidea</name>
    <dbReference type="NCBI Taxonomy" id="55169"/>
    <lineage>
        <taxon>Eukaryota</taxon>
        <taxon>Fungi</taxon>
        <taxon>Dikarya</taxon>
        <taxon>Ascomycota</taxon>
        <taxon>Pezizomycotina</taxon>
        <taxon>Dothideomycetes</taxon>
        <taxon>Dothideomycetes incertae sedis</taxon>
        <taxon>Botryosphaeriales</taxon>
        <taxon>Botryosphaeriaceae</taxon>
        <taxon>Botryosphaeria</taxon>
    </lineage>
</organism>
<feature type="region of interest" description="Disordered" evidence="1">
    <location>
        <begin position="151"/>
        <end position="176"/>
    </location>
</feature>
<evidence type="ECO:0000313" key="2">
    <source>
        <dbReference type="EMBL" id="KAF4302310.1"/>
    </source>
</evidence>
<name>A0A8H4IJM5_9PEZI</name>